<sequence length="121" mass="13131">MIQLVGQHAWRADSTAATIDVDQARRGVDQARRKVGQLVHASALADLSAVDRSFLAAMAHDDGPSRMGDIASRLGVDATYASQYRLRLIAAEVIEPRGHGLVDFTLPGLRDYLREHAASSH</sequence>
<organism evidence="1 2">
    <name type="scientific">Nocardioides astragali</name>
    <dbReference type="NCBI Taxonomy" id="1776736"/>
    <lineage>
        <taxon>Bacteria</taxon>
        <taxon>Bacillati</taxon>
        <taxon>Actinomycetota</taxon>
        <taxon>Actinomycetes</taxon>
        <taxon>Propionibacteriales</taxon>
        <taxon>Nocardioidaceae</taxon>
        <taxon>Nocardioides</taxon>
    </lineage>
</organism>
<evidence type="ECO:0000313" key="1">
    <source>
        <dbReference type="EMBL" id="MFC7362218.1"/>
    </source>
</evidence>
<protein>
    <submittedName>
        <fullName evidence="1">Uncharacterized protein</fullName>
    </submittedName>
</protein>
<dbReference type="Proteomes" id="UP001596524">
    <property type="component" value="Unassembled WGS sequence"/>
</dbReference>
<evidence type="ECO:0000313" key="2">
    <source>
        <dbReference type="Proteomes" id="UP001596524"/>
    </source>
</evidence>
<keyword evidence="2" id="KW-1185">Reference proteome</keyword>
<dbReference type="RefSeq" id="WP_255892051.1">
    <property type="nucleotide sequence ID" value="NZ_JAFMZM010000005.1"/>
</dbReference>
<accession>A0ABW2N953</accession>
<dbReference type="EMBL" id="JBHTCH010000021">
    <property type="protein sequence ID" value="MFC7362218.1"/>
    <property type="molecule type" value="Genomic_DNA"/>
</dbReference>
<comment type="caution">
    <text evidence="1">The sequence shown here is derived from an EMBL/GenBank/DDBJ whole genome shotgun (WGS) entry which is preliminary data.</text>
</comment>
<gene>
    <name evidence="1" type="ORF">ACFQO6_18245</name>
</gene>
<proteinExistence type="predicted"/>
<reference evidence="2" key="1">
    <citation type="journal article" date="2019" name="Int. J. Syst. Evol. Microbiol.">
        <title>The Global Catalogue of Microorganisms (GCM) 10K type strain sequencing project: providing services to taxonomists for standard genome sequencing and annotation.</title>
        <authorList>
            <consortium name="The Broad Institute Genomics Platform"/>
            <consortium name="The Broad Institute Genome Sequencing Center for Infectious Disease"/>
            <person name="Wu L."/>
            <person name="Ma J."/>
        </authorList>
    </citation>
    <scope>NUCLEOTIDE SEQUENCE [LARGE SCALE GENOMIC DNA]</scope>
    <source>
        <strain evidence="2">FCH27</strain>
    </source>
</reference>
<name>A0ABW2N953_9ACTN</name>